<feature type="non-terminal residue" evidence="3">
    <location>
        <position position="1"/>
    </location>
</feature>
<accession>A0A382STL7</accession>
<feature type="compositionally biased region" description="Polar residues" evidence="1">
    <location>
        <begin position="114"/>
        <end position="125"/>
    </location>
</feature>
<evidence type="ECO:0000259" key="2">
    <source>
        <dbReference type="PROSITE" id="PS51841"/>
    </source>
</evidence>
<dbReference type="Pfam" id="PF08757">
    <property type="entry name" value="CotH"/>
    <property type="match status" value="1"/>
</dbReference>
<dbReference type="AlphaFoldDB" id="A0A382STL7"/>
<dbReference type="InterPro" id="IPR013783">
    <property type="entry name" value="Ig-like_fold"/>
</dbReference>
<dbReference type="InterPro" id="IPR036415">
    <property type="entry name" value="Lamin_tail_dom_sf"/>
</dbReference>
<evidence type="ECO:0000313" key="3">
    <source>
        <dbReference type="EMBL" id="SVD13216.1"/>
    </source>
</evidence>
<organism evidence="3">
    <name type="scientific">marine metagenome</name>
    <dbReference type="NCBI Taxonomy" id="408172"/>
    <lineage>
        <taxon>unclassified sequences</taxon>
        <taxon>metagenomes</taxon>
        <taxon>ecological metagenomes</taxon>
    </lineage>
</organism>
<proteinExistence type="predicted"/>
<feature type="domain" description="LTD" evidence="2">
    <location>
        <begin position="201"/>
        <end position="308"/>
    </location>
</feature>
<feature type="region of interest" description="Disordered" evidence="1">
    <location>
        <begin position="114"/>
        <end position="136"/>
    </location>
</feature>
<protein>
    <recommendedName>
        <fullName evidence="2">LTD domain-containing protein</fullName>
    </recommendedName>
</protein>
<sequence>QSPLEFENSRERPLISKLLSAPNLKARYLAHVKTILDESLDWKVIGPVVKDYRSVLGDEIARDTTKLYPTEAYEQGVDGNYSGGRRPVTGIKNFVTGRRSYLLKHPALLKPAPSISSVKASSTEPTPGKQVKISARTGKGEKAEKVLLYHATGKFGAFEASAMKKNGTTWTANIPAYPAGTRVRYYVEARASAETGTTVFEPRRAEAAPLGYRVKATRRSGFPVRINELLAANEKTNKDSEGQYEDWVELLNSSSKAVDLSGLYLSDSLNNPRKWKFPAGTSIAAGGYLIVWLDGDTDAKGLHASFRL</sequence>
<dbReference type="SUPFAM" id="SSF74853">
    <property type="entry name" value="Lamin A/C globular tail domain"/>
    <property type="match status" value="1"/>
</dbReference>
<name>A0A382STL7_9ZZZZ</name>
<dbReference type="InterPro" id="IPR014867">
    <property type="entry name" value="Spore_coat_CotH_CotH2/3/7"/>
</dbReference>
<dbReference type="Pfam" id="PF00932">
    <property type="entry name" value="LTD"/>
    <property type="match status" value="1"/>
</dbReference>
<dbReference type="Gene3D" id="2.60.40.10">
    <property type="entry name" value="Immunoglobulins"/>
    <property type="match status" value="1"/>
</dbReference>
<dbReference type="Gene3D" id="2.60.40.1260">
    <property type="entry name" value="Lamin Tail domain"/>
    <property type="match status" value="1"/>
</dbReference>
<feature type="non-terminal residue" evidence="3">
    <location>
        <position position="308"/>
    </location>
</feature>
<dbReference type="EMBL" id="UINC01131481">
    <property type="protein sequence ID" value="SVD13216.1"/>
    <property type="molecule type" value="Genomic_DNA"/>
</dbReference>
<dbReference type="PROSITE" id="PS51841">
    <property type="entry name" value="LTD"/>
    <property type="match status" value="1"/>
</dbReference>
<gene>
    <name evidence="3" type="ORF">METZ01_LOCUS366070</name>
</gene>
<reference evidence="3" key="1">
    <citation type="submission" date="2018-05" db="EMBL/GenBank/DDBJ databases">
        <authorList>
            <person name="Lanie J.A."/>
            <person name="Ng W.-L."/>
            <person name="Kazmierczak K.M."/>
            <person name="Andrzejewski T.M."/>
            <person name="Davidsen T.M."/>
            <person name="Wayne K.J."/>
            <person name="Tettelin H."/>
            <person name="Glass J.I."/>
            <person name="Rusch D."/>
            <person name="Podicherti R."/>
            <person name="Tsui H.-C.T."/>
            <person name="Winkler M.E."/>
        </authorList>
    </citation>
    <scope>NUCLEOTIDE SEQUENCE</scope>
</reference>
<evidence type="ECO:0000256" key="1">
    <source>
        <dbReference type="SAM" id="MobiDB-lite"/>
    </source>
</evidence>
<dbReference type="InterPro" id="IPR001322">
    <property type="entry name" value="Lamin_tail_dom"/>
</dbReference>